<dbReference type="AlphaFoldDB" id="A0A2C9JYX5"/>
<name>A0A2C9JYX5_BIOGL</name>
<dbReference type="InterPro" id="IPR002502">
    <property type="entry name" value="Amidase_domain"/>
</dbReference>
<comment type="similarity">
    <text evidence="1">Belongs to the N-acetylmuramoyl-L-alanine amidase 2 family.</text>
</comment>
<feature type="compositionally biased region" description="Polar residues" evidence="3">
    <location>
        <begin position="451"/>
        <end position="467"/>
    </location>
</feature>
<feature type="region of interest" description="Disordered" evidence="3">
    <location>
        <begin position="446"/>
        <end position="471"/>
    </location>
</feature>
<dbReference type="GO" id="GO:0002376">
    <property type="term" value="P:immune system process"/>
    <property type="evidence" value="ECO:0007669"/>
    <property type="project" value="UniProtKB-KW"/>
</dbReference>
<evidence type="ECO:0000256" key="3">
    <source>
        <dbReference type="SAM" id="MobiDB-lite"/>
    </source>
</evidence>
<proteinExistence type="inferred from homology"/>
<feature type="region of interest" description="Disordered" evidence="3">
    <location>
        <begin position="496"/>
        <end position="517"/>
    </location>
</feature>
<dbReference type="SMART" id="SM00644">
    <property type="entry name" value="Ami_2"/>
    <property type="match status" value="1"/>
</dbReference>
<feature type="domain" description="Peptidoglycan recognition protein family" evidence="5">
    <location>
        <begin position="52"/>
        <end position="195"/>
    </location>
</feature>
<dbReference type="PANTHER" id="PTHR11022:SF41">
    <property type="entry name" value="PEPTIDOGLYCAN-RECOGNITION PROTEIN LC-RELATED"/>
    <property type="match status" value="1"/>
</dbReference>
<dbReference type="VEuPathDB" id="VectorBase:BGLAX_042478"/>
<evidence type="ECO:0000313" key="7">
    <source>
        <dbReference type="Proteomes" id="UP000076420"/>
    </source>
</evidence>
<dbReference type="InterPro" id="IPR006619">
    <property type="entry name" value="PGRP_domain_met/bac"/>
</dbReference>
<dbReference type="EnsemblMetazoa" id="BGLB010280-RB">
    <property type="protein sequence ID" value="BGLB010280-PB"/>
    <property type="gene ID" value="BGLB010280"/>
</dbReference>
<dbReference type="FunFam" id="3.40.80.10:FF:000001">
    <property type="entry name" value="Peptidoglycan recognition protein 1"/>
    <property type="match status" value="1"/>
</dbReference>
<evidence type="ECO:0000256" key="1">
    <source>
        <dbReference type="ARBA" id="ARBA00007553"/>
    </source>
</evidence>
<feature type="domain" description="N-acetylmuramoyl-L-alanine amidase" evidence="4">
    <location>
        <begin position="65"/>
        <end position="202"/>
    </location>
</feature>
<dbReference type="PANTHER" id="PTHR11022">
    <property type="entry name" value="PEPTIDOGLYCAN RECOGNITION PROTEIN"/>
    <property type="match status" value="1"/>
</dbReference>
<dbReference type="GO" id="GO:0008270">
    <property type="term" value="F:zinc ion binding"/>
    <property type="evidence" value="ECO:0007669"/>
    <property type="project" value="InterPro"/>
</dbReference>
<evidence type="ECO:0000259" key="4">
    <source>
        <dbReference type="SMART" id="SM00644"/>
    </source>
</evidence>
<dbReference type="VEuPathDB" id="VectorBase:BGLB010280"/>
<dbReference type="KEGG" id="bgt:106073468"/>
<accession>A0A2C9JYX5</accession>
<feature type="compositionally biased region" description="Low complexity" evidence="3">
    <location>
        <begin position="496"/>
        <end position="505"/>
    </location>
</feature>
<dbReference type="Gene3D" id="3.40.80.10">
    <property type="entry name" value="Peptidoglycan recognition protein-like"/>
    <property type="match status" value="1"/>
</dbReference>
<feature type="region of interest" description="Disordered" evidence="3">
    <location>
        <begin position="230"/>
        <end position="250"/>
    </location>
</feature>
<dbReference type="CDD" id="cd06583">
    <property type="entry name" value="PGRP"/>
    <property type="match status" value="1"/>
</dbReference>
<reference evidence="6" key="1">
    <citation type="submission" date="2020-05" db="UniProtKB">
        <authorList>
            <consortium name="EnsemblMetazoa"/>
        </authorList>
    </citation>
    <scope>IDENTIFICATION</scope>
    <source>
        <strain evidence="6">BB02</strain>
    </source>
</reference>
<dbReference type="GO" id="GO:0008745">
    <property type="term" value="F:N-acetylmuramoyl-L-alanine amidase activity"/>
    <property type="evidence" value="ECO:0007669"/>
    <property type="project" value="InterPro"/>
</dbReference>
<dbReference type="InterPro" id="IPR015510">
    <property type="entry name" value="PGRP"/>
</dbReference>
<keyword evidence="2" id="KW-0391">Immunity</keyword>
<dbReference type="SMART" id="SM00701">
    <property type="entry name" value="PGRP"/>
    <property type="match status" value="1"/>
</dbReference>
<organism evidence="6 7">
    <name type="scientific">Biomphalaria glabrata</name>
    <name type="common">Bloodfluke planorb</name>
    <name type="synonym">Freshwater snail</name>
    <dbReference type="NCBI Taxonomy" id="6526"/>
    <lineage>
        <taxon>Eukaryota</taxon>
        <taxon>Metazoa</taxon>
        <taxon>Spiralia</taxon>
        <taxon>Lophotrochozoa</taxon>
        <taxon>Mollusca</taxon>
        <taxon>Gastropoda</taxon>
        <taxon>Heterobranchia</taxon>
        <taxon>Euthyneura</taxon>
        <taxon>Panpulmonata</taxon>
        <taxon>Hygrophila</taxon>
        <taxon>Lymnaeoidea</taxon>
        <taxon>Planorbidae</taxon>
        <taxon>Biomphalaria</taxon>
    </lineage>
</organism>
<dbReference type="OrthoDB" id="10001926at2759"/>
<dbReference type="GO" id="GO:0009253">
    <property type="term" value="P:peptidoglycan catabolic process"/>
    <property type="evidence" value="ECO:0007669"/>
    <property type="project" value="InterPro"/>
</dbReference>
<feature type="compositionally biased region" description="Polar residues" evidence="3">
    <location>
        <begin position="506"/>
        <end position="517"/>
    </location>
</feature>
<evidence type="ECO:0000256" key="2">
    <source>
        <dbReference type="ARBA" id="ARBA00022859"/>
    </source>
</evidence>
<dbReference type="Pfam" id="PF01510">
    <property type="entry name" value="Amidase_2"/>
    <property type="match status" value="1"/>
</dbReference>
<dbReference type="Proteomes" id="UP000076420">
    <property type="component" value="Unassembled WGS sequence"/>
</dbReference>
<evidence type="ECO:0000313" key="6">
    <source>
        <dbReference type="EnsemblMetazoa" id="BGLB010280-PB"/>
    </source>
</evidence>
<dbReference type="STRING" id="6526.A0A2C9JYX5"/>
<dbReference type="SUPFAM" id="SSF55846">
    <property type="entry name" value="N-acetylmuramoyl-L-alanine amidase-like"/>
    <property type="match status" value="1"/>
</dbReference>
<sequence>MAELKMITSESKPPSGRRAMAAAVRTRNHRDNSPGQLPHDQQPPFLRIGACLNIVTREEWGAREPRSVSYLPKQPVPYVFIHHSAGAECFNKSACSKVVRGYQDFHMDVRGWDDIGYSFVVGGDGTVFEGRGWDRIGAHTLGFNSVGLGFCLSGDFTDHLPPKIQMDTVKMLIKCGVDLGKIDSNYTLRGHRDMKPSTACPGDALYAEIRTWPHYVTSDLTFEGASPTINSSSLAKTEPTPSLNEVNQSSDSLEVTLANTVSAPVDIKPTPSQDQTSLNDVQLTITNQLSPSDDSKSLLPELQSSLYSSKQPIVNALPFIDDVKHSLAGTEAEAQSLLNHLKPTARDLQSSVEFLESTVIDMQSTLTSKPTEVGMQTPLPHLRTTVTDAQSTFFSREDPRTECADIKAVLRDVKSTLDGVLTTIVGLQSTLAGVMTTVNDLQSKCAKPTESKTSVDPATSDNPTMTEGKTILDEPIPYPVLFQETSKTHVPVISSSVEVSTTSATQDKTMTTDVTHP</sequence>
<evidence type="ECO:0000259" key="5">
    <source>
        <dbReference type="SMART" id="SM00701"/>
    </source>
</evidence>
<gene>
    <name evidence="6" type="primary">106073468</name>
</gene>
<dbReference type="InterPro" id="IPR036505">
    <property type="entry name" value="Amidase/PGRP_sf"/>
</dbReference>
<protein>
    <submittedName>
        <fullName evidence="6">Uncharacterized protein</fullName>
    </submittedName>
</protein>